<dbReference type="InterPro" id="IPR036890">
    <property type="entry name" value="HATPase_C_sf"/>
</dbReference>
<dbReference type="RefSeq" id="WP_153249832.1">
    <property type="nucleotide sequence ID" value="NZ_CP044205.1"/>
</dbReference>
<dbReference type="OrthoDB" id="9808408at2"/>
<dbReference type="AlphaFoldDB" id="A0A5Q0BJ03"/>
<protein>
    <submittedName>
        <fullName evidence="2">Uncharacterized protein</fullName>
    </submittedName>
</protein>
<proteinExistence type="predicted"/>
<organism evidence="2 3">
    <name type="scientific">Candidatus Methylospira mobilis</name>
    <dbReference type="NCBI Taxonomy" id="1808979"/>
    <lineage>
        <taxon>Bacteria</taxon>
        <taxon>Pseudomonadati</taxon>
        <taxon>Pseudomonadota</taxon>
        <taxon>Gammaproteobacteria</taxon>
        <taxon>Methylococcales</taxon>
        <taxon>Methylococcaceae</taxon>
        <taxon>Candidatus Methylospira</taxon>
    </lineage>
</organism>
<evidence type="ECO:0000313" key="3">
    <source>
        <dbReference type="Proteomes" id="UP000325755"/>
    </source>
</evidence>
<reference evidence="2 3" key="1">
    <citation type="submission" date="2019-09" db="EMBL/GenBank/DDBJ databases">
        <title>Ecophysiology of the spiral-shaped methanotroph Methylospira mobilis as revealed by the complete genome sequence.</title>
        <authorList>
            <person name="Oshkin I.Y."/>
            <person name="Dedysh S.N."/>
            <person name="Miroshnikov K."/>
            <person name="Danilova O.V."/>
            <person name="Hakobyan A."/>
            <person name="Liesack W."/>
        </authorList>
    </citation>
    <scope>NUCLEOTIDE SEQUENCE [LARGE SCALE GENOMIC DNA]</scope>
    <source>
        <strain evidence="2 3">Shm1</strain>
    </source>
</reference>
<dbReference type="SUPFAM" id="SSF55874">
    <property type="entry name" value="ATPase domain of HSP90 chaperone/DNA topoisomerase II/histidine kinase"/>
    <property type="match status" value="1"/>
</dbReference>
<keyword evidence="1" id="KW-0472">Membrane</keyword>
<feature type="transmembrane region" description="Helical" evidence="1">
    <location>
        <begin position="12"/>
        <end position="30"/>
    </location>
</feature>
<dbReference type="KEGG" id="mmob:F6R98_15470"/>
<evidence type="ECO:0000256" key="1">
    <source>
        <dbReference type="SAM" id="Phobius"/>
    </source>
</evidence>
<accession>A0A5Q0BJ03</accession>
<keyword evidence="1" id="KW-0812">Transmembrane</keyword>
<evidence type="ECO:0000313" key="2">
    <source>
        <dbReference type="EMBL" id="QFY43855.1"/>
    </source>
</evidence>
<name>A0A5Q0BJ03_9GAMM</name>
<dbReference type="Proteomes" id="UP000325755">
    <property type="component" value="Chromosome"/>
</dbReference>
<dbReference type="Gene3D" id="3.30.565.10">
    <property type="entry name" value="Histidine kinase-like ATPase, C-terminal domain"/>
    <property type="match status" value="1"/>
</dbReference>
<gene>
    <name evidence="2" type="ORF">F6R98_15470</name>
</gene>
<sequence>MEKLFLFKMKVNPYLFAVAALVRIGSFYILGSGITWVTFCSVLMGAAVYGRIYAGIGLALCRTIVEHHHGGRIGVELAGESCGSTSWFELPRTPSHEKSLHERIS</sequence>
<keyword evidence="3" id="KW-1185">Reference proteome</keyword>
<dbReference type="EMBL" id="CP044205">
    <property type="protein sequence ID" value="QFY43855.1"/>
    <property type="molecule type" value="Genomic_DNA"/>
</dbReference>
<dbReference type="InParanoid" id="A0A5Q0BJ03"/>
<keyword evidence="1" id="KW-1133">Transmembrane helix</keyword>